<organism evidence="1 2">
    <name type="scientific">Melghirimyces profundicolus</name>
    <dbReference type="NCBI Taxonomy" id="1242148"/>
    <lineage>
        <taxon>Bacteria</taxon>
        <taxon>Bacillati</taxon>
        <taxon>Bacillota</taxon>
        <taxon>Bacilli</taxon>
        <taxon>Bacillales</taxon>
        <taxon>Thermoactinomycetaceae</taxon>
        <taxon>Melghirimyces</taxon>
    </lineage>
</organism>
<protein>
    <submittedName>
        <fullName evidence="1">Uncharacterized protein DUF2487</fullName>
    </submittedName>
</protein>
<dbReference type="EMBL" id="QBKR01000010">
    <property type="protein sequence ID" value="PTX59921.1"/>
    <property type="molecule type" value="Genomic_DNA"/>
</dbReference>
<dbReference type="RefSeq" id="WP_170109574.1">
    <property type="nucleotide sequence ID" value="NZ_QBKR01000010.1"/>
</dbReference>
<dbReference type="Proteomes" id="UP000244240">
    <property type="component" value="Unassembled WGS sequence"/>
</dbReference>
<keyword evidence="2" id="KW-1185">Reference proteome</keyword>
<evidence type="ECO:0000313" key="2">
    <source>
        <dbReference type="Proteomes" id="UP000244240"/>
    </source>
</evidence>
<reference evidence="1 2" key="1">
    <citation type="submission" date="2018-04" db="EMBL/GenBank/DDBJ databases">
        <title>Genomic Encyclopedia of Archaeal and Bacterial Type Strains, Phase II (KMG-II): from individual species to whole genera.</title>
        <authorList>
            <person name="Goeker M."/>
        </authorList>
    </citation>
    <scope>NUCLEOTIDE SEQUENCE [LARGE SCALE GENOMIC DNA]</scope>
    <source>
        <strain evidence="1 2">DSM 45787</strain>
    </source>
</reference>
<dbReference type="AlphaFoldDB" id="A0A2T6BV19"/>
<proteinExistence type="predicted"/>
<sequence length="155" mass="18106">MRLSSLNQADWYRWAPYVDSLLIPLYSVRIPGKQPDLGEAEQIREVADRTERSLTGRLLLLPAIPYGVEDIGLLRRYVEAIMQDLHKSGFHHLFLLAPDFYRDGLKAEREDPWELLTLPPEGRIPAEELAESVVQQIVTHWEQNSRNEERDFRKK</sequence>
<gene>
    <name evidence="1" type="ORF">C8P63_11066</name>
</gene>
<name>A0A2T6BV19_9BACL</name>
<comment type="caution">
    <text evidence="1">The sequence shown here is derived from an EMBL/GenBank/DDBJ whole genome shotgun (WGS) entry which is preliminary data.</text>
</comment>
<dbReference type="Pfam" id="PF10673">
    <property type="entry name" value="DUF2487"/>
    <property type="match status" value="1"/>
</dbReference>
<dbReference type="InterPro" id="IPR019615">
    <property type="entry name" value="DUF2487"/>
</dbReference>
<accession>A0A2T6BV19</accession>
<evidence type="ECO:0000313" key="1">
    <source>
        <dbReference type="EMBL" id="PTX59921.1"/>
    </source>
</evidence>